<evidence type="ECO:0000256" key="18">
    <source>
        <dbReference type="SAM" id="MobiDB-lite"/>
    </source>
</evidence>
<dbReference type="CDD" id="cd15369">
    <property type="entry name" value="7tmA_PAR1"/>
    <property type="match status" value="1"/>
</dbReference>
<feature type="chain" id="PRO_5034043550" description="Proteinase-activated receptor 1" evidence="20">
    <location>
        <begin position="20"/>
        <end position="421"/>
    </location>
</feature>
<dbReference type="GeneID" id="108938028"/>
<feature type="region of interest" description="Disordered" evidence="18">
    <location>
        <begin position="393"/>
        <end position="413"/>
    </location>
</feature>
<keyword evidence="9" id="KW-0094">Blood coagulation</keyword>
<evidence type="ECO:0000256" key="2">
    <source>
        <dbReference type="ARBA" id="ARBA00019705"/>
    </source>
</evidence>
<evidence type="ECO:0000256" key="13">
    <source>
        <dbReference type="ARBA" id="ARBA00023180"/>
    </source>
</evidence>
<dbReference type="PROSITE" id="PS00237">
    <property type="entry name" value="G_PROTEIN_RECEP_F1_1"/>
    <property type="match status" value="1"/>
</dbReference>
<dbReference type="OrthoDB" id="8881832at2759"/>
<dbReference type="SUPFAM" id="SSF81321">
    <property type="entry name" value="Family A G protein-coupled receptor-like"/>
    <property type="match status" value="1"/>
</dbReference>
<dbReference type="GO" id="GO:0007596">
    <property type="term" value="P:blood coagulation"/>
    <property type="evidence" value="ECO:0007669"/>
    <property type="project" value="UniProtKB-KW"/>
</dbReference>
<comment type="similarity">
    <text evidence="17">Belongs to the G-protein coupled receptor 1 family.</text>
</comment>
<feature type="transmembrane region" description="Helical" evidence="19">
    <location>
        <begin position="176"/>
        <end position="197"/>
    </location>
</feature>
<keyword evidence="11 16" id="KW-1015">Disulfide bond</keyword>
<proteinExistence type="inferred from homology"/>
<feature type="transmembrane region" description="Helical" evidence="19">
    <location>
        <begin position="311"/>
        <end position="335"/>
    </location>
</feature>
<reference evidence="22 23" key="1">
    <citation type="submission" date="2019-04" db="EMBL/GenBank/DDBJ databases">
        <authorList>
            <consortium name="Wellcome Sanger Institute Data Sharing"/>
        </authorList>
    </citation>
    <scope>NUCLEOTIDE SEQUENCE [LARGE SCALE GENOMIC DNA]</scope>
</reference>
<evidence type="ECO:0000256" key="15">
    <source>
        <dbReference type="ARBA" id="ARBA00031780"/>
    </source>
</evidence>
<keyword evidence="12 17" id="KW-0675">Receptor</keyword>
<organism evidence="22 23">
    <name type="scientific">Scleropages formosus</name>
    <name type="common">Asian bonytongue</name>
    <name type="synonym">Osteoglossum formosum</name>
    <dbReference type="NCBI Taxonomy" id="113540"/>
    <lineage>
        <taxon>Eukaryota</taxon>
        <taxon>Metazoa</taxon>
        <taxon>Chordata</taxon>
        <taxon>Craniata</taxon>
        <taxon>Vertebrata</taxon>
        <taxon>Euteleostomi</taxon>
        <taxon>Actinopterygii</taxon>
        <taxon>Neopterygii</taxon>
        <taxon>Teleostei</taxon>
        <taxon>Osteoglossocephala</taxon>
        <taxon>Osteoglossomorpha</taxon>
        <taxon>Osteoglossiformes</taxon>
        <taxon>Osteoglossidae</taxon>
        <taxon>Scleropages</taxon>
    </lineage>
</organism>
<dbReference type="PANTHER" id="PTHR24232:SF20">
    <property type="entry name" value="PROTEINASE-ACTIVATED RECEPTOR 1"/>
    <property type="match status" value="1"/>
</dbReference>
<feature type="domain" description="G-protein coupled receptors family 1 profile" evidence="21">
    <location>
        <begin position="118"/>
        <end position="368"/>
    </location>
</feature>
<dbReference type="GO" id="GO:0015057">
    <property type="term" value="F:thrombin-activated receptor activity"/>
    <property type="evidence" value="ECO:0007669"/>
    <property type="project" value="InterPro"/>
</dbReference>
<sequence length="421" mass="46848">MGLKAATALVLCFLSVISAAPHNGNQERGEWDHVACSIVRTFAGFFLEVPDEPIDYLDVQEGSASGFGSDQPKHDKPKVVVKHGYHVPKAALQFLTGSMMTIFIPTVYTLVFIISVPLNLFAVVMFVRRIHPKKPAVIFMLNLALADLLFVLLLPFKISYHFHGNNWTYGPGMCRFITAAFYCNMYCSILLMMCISMDRFLAVVHPIDSLSWRSPQNALVVCTTMWLLAVGGVVPILMSEQTVYLPELGITTCHDILDIRHLRGYYVYFFPIFCSVFFFIPLAFSVICYVRVIQALSSTDTARIPKRNRAILMAAAVLAVFLVCFTPTNVSLLAHYTQVAQGSHSSYGAYLLSTCIGSISCCLDPFIYYFGSSQCRKQAAGLLHSLTSRRSDEEPVASSTHSSKMEVFQGSRGSRYKKLVV</sequence>
<keyword evidence="14 17" id="KW-0807">Transducer</keyword>
<dbReference type="GO" id="GO:0035025">
    <property type="term" value="P:positive regulation of Rho protein signal transduction"/>
    <property type="evidence" value="ECO:0007669"/>
    <property type="project" value="TreeGrafter"/>
</dbReference>
<keyword evidence="3" id="KW-1003">Cell membrane</keyword>
<evidence type="ECO:0000256" key="8">
    <source>
        <dbReference type="ARBA" id="ARBA00023040"/>
    </source>
</evidence>
<evidence type="ECO:0000256" key="9">
    <source>
        <dbReference type="ARBA" id="ARBA00023084"/>
    </source>
</evidence>
<feature type="transmembrane region" description="Helical" evidence="19">
    <location>
        <begin position="347"/>
        <end position="370"/>
    </location>
</feature>
<evidence type="ECO:0000256" key="3">
    <source>
        <dbReference type="ARBA" id="ARBA00022475"/>
    </source>
</evidence>
<evidence type="ECO:0000256" key="11">
    <source>
        <dbReference type="ARBA" id="ARBA00023157"/>
    </source>
</evidence>
<keyword evidence="5" id="KW-0356">Hemostasis</keyword>
<evidence type="ECO:0000259" key="21">
    <source>
        <dbReference type="PROSITE" id="PS50262"/>
    </source>
</evidence>
<keyword evidence="10 19" id="KW-0472">Membrane</keyword>
<feature type="signal peptide" evidence="20">
    <location>
        <begin position="1"/>
        <end position="19"/>
    </location>
</feature>
<dbReference type="InterPro" id="IPR017452">
    <property type="entry name" value="GPCR_Rhodpsn_7TM"/>
</dbReference>
<dbReference type="InterPro" id="IPR003912">
    <property type="entry name" value="Protea_act_rcpt"/>
</dbReference>
<gene>
    <name evidence="22" type="primary">F2R</name>
    <name evidence="22" type="synonym">LOC108938028</name>
</gene>
<dbReference type="RefSeq" id="XP_018613807.1">
    <property type="nucleotide sequence ID" value="XM_018758291.2"/>
</dbReference>
<dbReference type="GO" id="GO:0007200">
    <property type="term" value="P:phospholipase C-activating G protein-coupled receptor signaling pathway"/>
    <property type="evidence" value="ECO:0007669"/>
    <property type="project" value="TreeGrafter"/>
</dbReference>
<comment type="subcellular location">
    <subcellularLocation>
        <location evidence="1">Cell membrane</location>
        <topology evidence="1">Multi-pass membrane protein</topology>
    </subcellularLocation>
</comment>
<evidence type="ECO:0000256" key="6">
    <source>
        <dbReference type="ARBA" id="ARBA00022729"/>
    </source>
</evidence>
<evidence type="ECO:0000256" key="4">
    <source>
        <dbReference type="ARBA" id="ARBA00022692"/>
    </source>
</evidence>
<evidence type="ECO:0000313" key="23">
    <source>
        <dbReference type="Proteomes" id="UP000694397"/>
    </source>
</evidence>
<dbReference type="PROSITE" id="PS50262">
    <property type="entry name" value="G_PROTEIN_RECEP_F1_2"/>
    <property type="match status" value="1"/>
</dbReference>
<evidence type="ECO:0000256" key="14">
    <source>
        <dbReference type="ARBA" id="ARBA00023224"/>
    </source>
</evidence>
<evidence type="ECO:0000256" key="16">
    <source>
        <dbReference type="PIRSR" id="PIRSR603912-52"/>
    </source>
</evidence>
<keyword evidence="8 17" id="KW-0297">G-protein coupled receptor</keyword>
<evidence type="ECO:0000256" key="10">
    <source>
        <dbReference type="ARBA" id="ARBA00023136"/>
    </source>
</evidence>
<feature type="transmembrane region" description="Helical" evidence="19">
    <location>
        <begin position="265"/>
        <end position="290"/>
    </location>
</feature>
<evidence type="ECO:0000256" key="5">
    <source>
        <dbReference type="ARBA" id="ARBA00022696"/>
    </source>
</evidence>
<evidence type="ECO:0000256" key="17">
    <source>
        <dbReference type="RuleBase" id="RU000688"/>
    </source>
</evidence>
<dbReference type="Proteomes" id="UP000694397">
    <property type="component" value="Chromosome 17"/>
</dbReference>
<feature type="transmembrane region" description="Helical" evidence="19">
    <location>
        <begin position="136"/>
        <end position="156"/>
    </location>
</feature>
<dbReference type="GO" id="GO:0030194">
    <property type="term" value="P:positive regulation of blood coagulation"/>
    <property type="evidence" value="ECO:0007669"/>
    <property type="project" value="TreeGrafter"/>
</dbReference>
<evidence type="ECO:0000256" key="7">
    <source>
        <dbReference type="ARBA" id="ARBA00022989"/>
    </source>
</evidence>
<keyword evidence="23" id="KW-1185">Reference proteome</keyword>
<dbReference type="InterPro" id="IPR000276">
    <property type="entry name" value="GPCR_Rhodpsn"/>
</dbReference>
<dbReference type="Gene3D" id="1.20.1070.10">
    <property type="entry name" value="Rhodopsin 7-helix transmembrane proteins"/>
    <property type="match status" value="1"/>
</dbReference>
<accession>A0A8C9SND8</accession>
<name>A0A8C9SND8_SCLFO</name>
<dbReference type="KEGG" id="sfm:108938028"/>
<keyword evidence="6 20" id="KW-0732">Signal</keyword>
<keyword evidence="4 17" id="KW-0812">Transmembrane</keyword>
<evidence type="ECO:0000256" key="19">
    <source>
        <dbReference type="SAM" id="Phobius"/>
    </source>
</evidence>
<dbReference type="PRINTS" id="PR00237">
    <property type="entry name" value="GPCRRHODOPSN"/>
</dbReference>
<feature type="transmembrane region" description="Helical" evidence="19">
    <location>
        <begin position="218"/>
        <end position="238"/>
    </location>
</feature>
<evidence type="ECO:0000256" key="20">
    <source>
        <dbReference type="SAM" id="SignalP"/>
    </source>
</evidence>
<feature type="disulfide bond" evidence="16">
    <location>
        <begin position="174"/>
        <end position="253"/>
    </location>
</feature>
<evidence type="ECO:0000256" key="12">
    <source>
        <dbReference type="ARBA" id="ARBA00023170"/>
    </source>
</evidence>
<dbReference type="PRINTS" id="PR00908">
    <property type="entry name" value="THROMBINR"/>
</dbReference>
<dbReference type="PRINTS" id="PR01428">
    <property type="entry name" value="PROTEASEAR"/>
</dbReference>
<reference evidence="22" key="2">
    <citation type="submission" date="2025-08" db="UniProtKB">
        <authorList>
            <consortium name="Ensembl"/>
        </authorList>
    </citation>
    <scope>IDENTIFICATION</scope>
</reference>
<dbReference type="AlphaFoldDB" id="A0A8C9SND8"/>
<feature type="transmembrane region" description="Helical" evidence="19">
    <location>
        <begin position="102"/>
        <end position="124"/>
    </location>
</feature>
<dbReference type="InterPro" id="IPR000935">
    <property type="entry name" value="Thrmbn_rcpt"/>
</dbReference>
<dbReference type="GeneTree" id="ENSGT01050000244840"/>
<evidence type="ECO:0000313" key="22">
    <source>
        <dbReference type="Ensembl" id="ENSSFOP00015036902.1"/>
    </source>
</evidence>
<keyword evidence="13" id="KW-0325">Glycoprotein</keyword>
<dbReference type="Pfam" id="PF00001">
    <property type="entry name" value="7tm_1"/>
    <property type="match status" value="1"/>
</dbReference>
<protein>
    <recommendedName>
        <fullName evidence="2">Proteinase-activated receptor 1</fullName>
    </recommendedName>
    <alternativeName>
        <fullName evidence="15">Thrombin receptor</fullName>
    </alternativeName>
</protein>
<dbReference type="GO" id="GO:0005886">
    <property type="term" value="C:plasma membrane"/>
    <property type="evidence" value="ECO:0007669"/>
    <property type="project" value="UniProtKB-SubCell"/>
</dbReference>
<reference evidence="22" key="3">
    <citation type="submission" date="2025-09" db="UniProtKB">
        <authorList>
            <consortium name="Ensembl"/>
        </authorList>
    </citation>
    <scope>IDENTIFICATION</scope>
</reference>
<dbReference type="FunFam" id="1.20.1070.10:FF:000040">
    <property type="entry name" value="Coagulation factor 2 (thrombin) receptor"/>
    <property type="match status" value="1"/>
</dbReference>
<keyword evidence="7 19" id="KW-1133">Transmembrane helix</keyword>
<dbReference type="PANTHER" id="PTHR24232">
    <property type="entry name" value="G-PROTEIN COUPLED RECEPTOR"/>
    <property type="match status" value="1"/>
</dbReference>
<dbReference type="CTD" id="2149"/>
<evidence type="ECO:0000256" key="1">
    <source>
        <dbReference type="ARBA" id="ARBA00004651"/>
    </source>
</evidence>
<dbReference type="Ensembl" id="ENSSFOT00015037304.2">
    <property type="protein sequence ID" value="ENSSFOP00015036902.1"/>
    <property type="gene ID" value="ENSSFOG00015023476.2"/>
</dbReference>